<evidence type="ECO:0000313" key="12">
    <source>
        <dbReference type="Proteomes" id="UP000317863"/>
    </source>
</evidence>
<protein>
    <submittedName>
        <fullName evidence="11">Trk family potassium uptake protein</fullName>
    </submittedName>
</protein>
<reference evidence="11 12" key="1">
    <citation type="submission" date="2019-02" db="EMBL/GenBank/DDBJ databases">
        <title>Peptostreptococcaceae bacterium ZHW00191 nov., a new bacterium isolated from the human gut.</title>
        <authorList>
            <person name="Zhou H.-W."/>
            <person name="Chen X.-J."/>
        </authorList>
    </citation>
    <scope>NUCLEOTIDE SEQUENCE [LARGE SCALE GENOMIC DNA]</scope>
    <source>
        <strain evidence="11 12">ZHW00191</strain>
    </source>
</reference>
<feature type="transmembrane region" description="Helical" evidence="10">
    <location>
        <begin position="78"/>
        <end position="101"/>
    </location>
</feature>
<dbReference type="PANTHER" id="PTHR32024:SF1">
    <property type="entry name" value="KTR SYSTEM POTASSIUM UPTAKE PROTEIN B"/>
    <property type="match status" value="1"/>
</dbReference>
<keyword evidence="5 10" id="KW-0812">Transmembrane</keyword>
<feature type="transmembrane region" description="Helical" evidence="10">
    <location>
        <begin position="234"/>
        <end position="255"/>
    </location>
</feature>
<keyword evidence="7 10" id="KW-1133">Transmembrane helix</keyword>
<feature type="transmembrane region" description="Helical" evidence="10">
    <location>
        <begin position="47"/>
        <end position="66"/>
    </location>
</feature>
<evidence type="ECO:0000256" key="9">
    <source>
        <dbReference type="ARBA" id="ARBA00023136"/>
    </source>
</evidence>
<evidence type="ECO:0000256" key="5">
    <source>
        <dbReference type="ARBA" id="ARBA00022692"/>
    </source>
</evidence>
<feature type="transmembrane region" description="Helical" evidence="10">
    <location>
        <begin position="414"/>
        <end position="434"/>
    </location>
</feature>
<dbReference type="GO" id="GO:0015379">
    <property type="term" value="F:potassium:chloride symporter activity"/>
    <property type="evidence" value="ECO:0007669"/>
    <property type="project" value="InterPro"/>
</dbReference>
<keyword evidence="2" id="KW-0813">Transport</keyword>
<feature type="transmembrane region" description="Helical" evidence="10">
    <location>
        <begin position="129"/>
        <end position="153"/>
    </location>
</feature>
<gene>
    <name evidence="11" type="ORF">EXD82_04235</name>
</gene>
<name>A0A544QW58_9FIRM</name>
<dbReference type="Proteomes" id="UP000317863">
    <property type="component" value="Unassembled WGS sequence"/>
</dbReference>
<dbReference type="RefSeq" id="WP_142535760.1">
    <property type="nucleotide sequence ID" value="NZ_SGJB01000006.1"/>
</dbReference>
<organism evidence="11 12">
    <name type="scientific">Peptacetobacter hominis</name>
    <dbReference type="NCBI Taxonomy" id="2743610"/>
    <lineage>
        <taxon>Bacteria</taxon>
        <taxon>Bacillati</taxon>
        <taxon>Bacillota</taxon>
        <taxon>Clostridia</taxon>
        <taxon>Peptostreptococcales</taxon>
        <taxon>Peptostreptococcaceae</taxon>
        <taxon>Peptacetobacter</taxon>
    </lineage>
</organism>
<evidence type="ECO:0000256" key="10">
    <source>
        <dbReference type="SAM" id="Phobius"/>
    </source>
</evidence>
<dbReference type="OrthoDB" id="9810952at2"/>
<evidence type="ECO:0000256" key="4">
    <source>
        <dbReference type="ARBA" id="ARBA00022538"/>
    </source>
</evidence>
<dbReference type="EMBL" id="SGJB01000006">
    <property type="protein sequence ID" value="TQQ84930.1"/>
    <property type="molecule type" value="Genomic_DNA"/>
</dbReference>
<keyword evidence="12" id="KW-1185">Reference proteome</keyword>
<dbReference type="AlphaFoldDB" id="A0A544QW58"/>
<dbReference type="PANTHER" id="PTHR32024">
    <property type="entry name" value="TRK SYSTEM POTASSIUM UPTAKE PROTEIN TRKG-RELATED"/>
    <property type="match status" value="1"/>
</dbReference>
<evidence type="ECO:0000256" key="6">
    <source>
        <dbReference type="ARBA" id="ARBA00022958"/>
    </source>
</evidence>
<proteinExistence type="predicted"/>
<feature type="transmembrane region" description="Helical" evidence="10">
    <location>
        <begin position="15"/>
        <end position="35"/>
    </location>
</feature>
<feature type="transmembrane region" description="Helical" evidence="10">
    <location>
        <begin position="357"/>
        <end position="377"/>
    </location>
</feature>
<sequence>MVKRLASYGSGMQPTQVMVIGFASVIFIGALLLNLPISSKEGESIGFLNALFTATSAVCVTGLIVVDTASYWSIFGQVVIIMLIQVGGLGFMTVTTMFALITGKKINLKERLLIQESLNQMDLSGIVRLARYVLMMTFAIEGTGAFLLSLVFIPQFGLARGIWYSIFHSISAFCNAGFDLMGTVSGPFTSITSYYNNPIIVITIAMLIVLGGLGFPVILNIIREKRYSKFSLHTKVVIFTTITLIFIGTILIFAVEYARPETIGNLSMKDKILAAFFQSVTARTAGFSTVDLTKLRESTIFIMIILMFIGASPASTGGGIKTTTLATLMLSVKSVILGKTDIEIYGRRIGESTVRKSMGIFVVAISVVVLGTLMISITQPHFTLTASAFEVASAFATVGLSIGGSPTLTPIGKLLIIMFMFMGRVGSLTIFMAFMSGGNKKIQPIRYPEGRLMVG</sequence>
<evidence type="ECO:0000256" key="2">
    <source>
        <dbReference type="ARBA" id="ARBA00022448"/>
    </source>
</evidence>
<keyword evidence="4" id="KW-0633">Potassium transport</keyword>
<keyword evidence="8" id="KW-0406">Ion transport</keyword>
<comment type="subcellular location">
    <subcellularLocation>
        <location evidence="1">Cell membrane</location>
        <topology evidence="1">Multi-pass membrane protein</topology>
    </subcellularLocation>
</comment>
<evidence type="ECO:0000256" key="8">
    <source>
        <dbReference type="ARBA" id="ARBA00023065"/>
    </source>
</evidence>
<evidence type="ECO:0000256" key="3">
    <source>
        <dbReference type="ARBA" id="ARBA00022475"/>
    </source>
</evidence>
<dbReference type="Pfam" id="PF02386">
    <property type="entry name" value="TrkH"/>
    <property type="match status" value="1"/>
</dbReference>
<evidence type="ECO:0000256" key="7">
    <source>
        <dbReference type="ARBA" id="ARBA00022989"/>
    </source>
</evidence>
<keyword evidence="6" id="KW-0630">Potassium</keyword>
<dbReference type="InterPro" id="IPR003445">
    <property type="entry name" value="Cat_transpt"/>
</dbReference>
<keyword evidence="3" id="KW-1003">Cell membrane</keyword>
<evidence type="ECO:0000256" key="1">
    <source>
        <dbReference type="ARBA" id="ARBA00004651"/>
    </source>
</evidence>
<dbReference type="InterPro" id="IPR004772">
    <property type="entry name" value="TrkH"/>
</dbReference>
<comment type="caution">
    <text evidence="11">The sequence shown here is derived from an EMBL/GenBank/DDBJ whole genome shotgun (WGS) entry which is preliminary data.</text>
</comment>
<dbReference type="GO" id="GO:0005886">
    <property type="term" value="C:plasma membrane"/>
    <property type="evidence" value="ECO:0007669"/>
    <property type="project" value="UniProtKB-SubCell"/>
</dbReference>
<evidence type="ECO:0000313" key="11">
    <source>
        <dbReference type="EMBL" id="TQQ84930.1"/>
    </source>
</evidence>
<dbReference type="NCBIfam" id="TIGR00933">
    <property type="entry name" value="2a38"/>
    <property type="match status" value="1"/>
</dbReference>
<feature type="transmembrane region" description="Helical" evidence="10">
    <location>
        <begin position="300"/>
        <end position="320"/>
    </location>
</feature>
<accession>A0A544QW58</accession>
<feature type="transmembrane region" description="Helical" evidence="10">
    <location>
        <begin position="199"/>
        <end position="222"/>
    </location>
</feature>
<keyword evidence="9 10" id="KW-0472">Membrane</keyword>